<evidence type="ECO:0000256" key="4">
    <source>
        <dbReference type="ARBA" id="ARBA00022630"/>
    </source>
</evidence>
<feature type="domain" description="Acyl-CoA oxidase C-alpha1" evidence="14">
    <location>
        <begin position="290"/>
        <end position="387"/>
    </location>
</feature>
<evidence type="ECO:0000256" key="11">
    <source>
        <dbReference type="PIRSR" id="PIRSR000168-2"/>
    </source>
</evidence>
<keyword evidence="8" id="KW-0443">Lipid metabolism</keyword>
<evidence type="ECO:0000259" key="12">
    <source>
        <dbReference type="Pfam" id="PF01756"/>
    </source>
</evidence>
<dbReference type="GO" id="GO:0005504">
    <property type="term" value="F:fatty acid binding"/>
    <property type="evidence" value="ECO:0007669"/>
    <property type="project" value="TreeGrafter"/>
</dbReference>
<dbReference type="GO" id="GO:0005777">
    <property type="term" value="C:peroxisome"/>
    <property type="evidence" value="ECO:0007669"/>
    <property type="project" value="UniProtKB-SubCell"/>
</dbReference>
<feature type="domain" description="Acyl-coenzyme A oxidase N-terminal" evidence="13">
    <location>
        <begin position="32"/>
        <end position="148"/>
    </location>
</feature>
<dbReference type="GO" id="GO:0071949">
    <property type="term" value="F:FAD binding"/>
    <property type="evidence" value="ECO:0007669"/>
    <property type="project" value="InterPro"/>
</dbReference>
<feature type="binding site" evidence="11">
    <location>
        <position position="154"/>
    </location>
    <ligand>
        <name>FAD</name>
        <dbReference type="ChEBI" id="CHEBI:57692"/>
    </ligand>
</feature>
<dbReference type="InterPro" id="IPR055060">
    <property type="entry name" value="ACOX_C_alpha1"/>
</dbReference>
<dbReference type="InterPro" id="IPR012258">
    <property type="entry name" value="Acyl-CoA_oxidase"/>
</dbReference>
<dbReference type="SUPFAM" id="SSF56645">
    <property type="entry name" value="Acyl-CoA dehydrogenase NM domain-like"/>
    <property type="match status" value="1"/>
</dbReference>
<comment type="cofactor">
    <cofactor evidence="1">
        <name>FAD</name>
        <dbReference type="ChEBI" id="CHEBI:57692"/>
    </cofactor>
</comment>
<evidence type="ECO:0000313" key="15">
    <source>
        <dbReference type="EMBL" id="VFV17555.1"/>
    </source>
</evidence>
<dbReference type="GO" id="GO:0003997">
    <property type="term" value="F:acyl-CoA oxidase activity"/>
    <property type="evidence" value="ECO:0007669"/>
    <property type="project" value="InterPro"/>
</dbReference>
<evidence type="ECO:0000256" key="9">
    <source>
        <dbReference type="ARBA" id="ARBA00023140"/>
    </source>
</evidence>
<dbReference type="EMBL" id="CAAGRJ010000168">
    <property type="protein sequence ID" value="VFV17555.1"/>
    <property type="molecule type" value="Genomic_DNA"/>
</dbReference>
<dbReference type="InterPro" id="IPR036250">
    <property type="entry name" value="AcylCo_DH-like_C"/>
</dbReference>
<feature type="domain" description="Acyl-CoA oxidase C-terminal" evidence="12">
    <location>
        <begin position="435"/>
        <end position="614"/>
    </location>
</feature>
<dbReference type="GO" id="GO:0033791">
    <property type="term" value="F:3alpha,7alpha,12alpha-trihydroxy-5beta-cholestanoyl-CoA 24-hydroxylase activity"/>
    <property type="evidence" value="ECO:0007669"/>
    <property type="project" value="TreeGrafter"/>
</dbReference>
<organism evidence="15 16">
    <name type="scientific">Lynx pardinus</name>
    <name type="common">Iberian lynx</name>
    <name type="synonym">Felis pardina</name>
    <dbReference type="NCBI Taxonomy" id="191816"/>
    <lineage>
        <taxon>Eukaryota</taxon>
        <taxon>Metazoa</taxon>
        <taxon>Chordata</taxon>
        <taxon>Craniata</taxon>
        <taxon>Vertebrata</taxon>
        <taxon>Euteleostomi</taxon>
        <taxon>Mammalia</taxon>
        <taxon>Eutheria</taxon>
        <taxon>Laurasiatheria</taxon>
        <taxon>Carnivora</taxon>
        <taxon>Feliformia</taxon>
        <taxon>Felidae</taxon>
        <taxon>Felinae</taxon>
        <taxon>Lynx</taxon>
    </lineage>
</organism>
<dbReference type="Pfam" id="PF01756">
    <property type="entry name" value="ACOX"/>
    <property type="match status" value="1"/>
</dbReference>
<evidence type="ECO:0000256" key="6">
    <source>
        <dbReference type="ARBA" id="ARBA00022832"/>
    </source>
</evidence>
<evidence type="ECO:0000256" key="5">
    <source>
        <dbReference type="ARBA" id="ARBA00022827"/>
    </source>
</evidence>
<dbReference type="PIRSF" id="PIRSF000168">
    <property type="entry name" value="Acyl-CoA_oxidase"/>
    <property type="match status" value="1"/>
</dbReference>
<dbReference type="Pfam" id="PF22924">
    <property type="entry name" value="ACOX_C_alpha1"/>
    <property type="match status" value="1"/>
</dbReference>
<evidence type="ECO:0000256" key="2">
    <source>
        <dbReference type="ARBA" id="ARBA00004275"/>
    </source>
</evidence>
<keyword evidence="5 10" id="KW-0274">FAD</keyword>
<dbReference type="InterPro" id="IPR009100">
    <property type="entry name" value="AcylCoA_DH/oxidase_NM_dom_sf"/>
</dbReference>
<keyword evidence="6" id="KW-0276">Fatty acid metabolism</keyword>
<sequence>MGSPVHRVSLGDTWSRQVNPDIERERNIQSFNVERLTNILDGRAENTALRRKVESIIHSDPKCSLKDNYFMTQNECYEAAIQRKFHIQTIAKCLGWSENSPEFFYAYRAVSGEVALTIHSIFLQALRSLGSEEQIAKWAPLCNNFQIITTYAQTELGHGTYLQGLETEATYDAATQEFVVHSPTMTATKWWPGDLGRSATHALVQAQLICSGARQGMHAFIVPIRSLEDHTPLPGITVGDIGPKMGFDCTDHGFLRLDHVRIPRDNMLSRFAQVLPDGTYLKLGKLQINYLSMVITRVNLLWGEVTPILQKACVIAIRYSVIRRQSCLRPSDPEAKVLDHQTQQQKLFPQLATAYAFHFLTSNLLEFFHSSYDAILNKDFSLLPEMAGFLEKNYLQAQASQDSTSQRSLPQSVAYLTAADLAKCPAQKAADFLHPQLYTKAWAHVAARLIKDSAHHLQTLMQSGADRYEAWNQTTVMHIQAAKAHCHYVSVKNFTETLDKLENEPAIQQVLKRLCDLYALHGILTNSGDFLHDGFLSGAQVDAVRTAYLDLLPLIRKDAILLTDAFDFMDQSLNSALGCYDGNVYERLFEWAQRSPTNTQGNPAYEKYLRPLLQSSRAKL</sequence>
<keyword evidence="4 10" id="KW-0285">Flavoprotein</keyword>
<dbReference type="Gene3D" id="1.10.540.10">
    <property type="entry name" value="Acyl-CoA dehydrogenase/oxidase, N-terminal domain"/>
    <property type="match status" value="1"/>
</dbReference>
<dbReference type="GO" id="GO:0055088">
    <property type="term" value="P:lipid homeostasis"/>
    <property type="evidence" value="ECO:0007669"/>
    <property type="project" value="TreeGrafter"/>
</dbReference>
<dbReference type="FunFam" id="2.40.110.10:FF:000003">
    <property type="entry name" value="Acyl-coenzyme A oxidase"/>
    <property type="match status" value="1"/>
</dbReference>
<accession>A0A485M9T0</accession>
<feature type="binding site" evidence="11">
    <location>
        <position position="193"/>
    </location>
    <ligand>
        <name>FAD</name>
        <dbReference type="ChEBI" id="CHEBI:57692"/>
    </ligand>
</feature>
<dbReference type="GO" id="GO:0000038">
    <property type="term" value="P:very long-chain fatty acid metabolic process"/>
    <property type="evidence" value="ECO:0007669"/>
    <property type="project" value="TreeGrafter"/>
</dbReference>
<dbReference type="InterPro" id="IPR002655">
    <property type="entry name" value="Acyl-CoA_oxidase_C"/>
</dbReference>
<protein>
    <recommendedName>
        <fullName evidence="10">Acyl-coenzyme A oxidase</fullName>
    </recommendedName>
</protein>
<dbReference type="Gene3D" id="2.40.110.10">
    <property type="entry name" value="Butyryl-CoA Dehydrogenase, subunit A, domain 2"/>
    <property type="match status" value="1"/>
</dbReference>
<gene>
    <name evidence="15" type="ORF">LYPA_23C015261</name>
</gene>
<evidence type="ECO:0000256" key="8">
    <source>
        <dbReference type="ARBA" id="ARBA00023098"/>
    </source>
</evidence>
<evidence type="ECO:0000256" key="10">
    <source>
        <dbReference type="PIRNR" id="PIRNR000168"/>
    </source>
</evidence>
<dbReference type="GO" id="GO:0033540">
    <property type="term" value="P:fatty acid beta-oxidation using acyl-CoA oxidase"/>
    <property type="evidence" value="ECO:0007669"/>
    <property type="project" value="TreeGrafter"/>
</dbReference>
<comment type="similarity">
    <text evidence="3 10">Belongs to the acyl-CoA oxidase family.</text>
</comment>
<proteinExistence type="inferred from homology"/>
<evidence type="ECO:0000256" key="3">
    <source>
        <dbReference type="ARBA" id="ARBA00006288"/>
    </source>
</evidence>
<dbReference type="InterPro" id="IPR046373">
    <property type="entry name" value="Acyl-CoA_Oxase/DH_mid-dom_sf"/>
</dbReference>
<keyword evidence="9" id="KW-0576">Peroxisome</keyword>
<evidence type="ECO:0000256" key="1">
    <source>
        <dbReference type="ARBA" id="ARBA00001974"/>
    </source>
</evidence>
<keyword evidence="7" id="KW-0560">Oxidoreductase</keyword>
<dbReference type="Pfam" id="PF14749">
    <property type="entry name" value="Acyl-CoA_ox_N"/>
    <property type="match status" value="1"/>
</dbReference>
<evidence type="ECO:0000313" key="16">
    <source>
        <dbReference type="Proteomes" id="UP000386466"/>
    </source>
</evidence>
<dbReference type="FunFam" id="1.20.140.10:FF:000007">
    <property type="entry name" value="Acyl-coenzyme A oxidase"/>
    <property type="match status" value="1"/>
</dbReference>
<dbReference type="AlphaFoldDB" id="A0A485M9T0"/>
<dbReference type="InterPro" id="IPR037069">
    <property type="entry name" value="AcylCoA_DH/ox_N_sf"/>
</dbReference>
<evidence type="ECO:0000259" key="13">
    <source>
        <dbReference type="Pfam" id="PF14749"/>
    </source>
</evidence>
<keyword evidence="16" id="KW-1185">Reference proteome</keyword>
<evidence type="ECO:0000259" key="14">
    <source>
        <dbReference type="Pfam" id="PF22924"/>
    </source>
</evidence>
<dbReference type="SUPFAM" id="SSF47203">
    <property type="entry name" value="Acyl-CoA dehydrogenase C-terminal domain-like"/>
    <property type="match status" value="2"/>
</dbReference>
<comment type="subcellular location">
    <subcellularLocation>
        <location evidence="2">Peroxisome</location>
    </subcellularLocation>
</comment>
<dbReference type="PANTHER" id="PTHR10909:SF344">
    <property type="entry name" value="PEROXISOMAL ACYL-COENZYME A OXIDASE 2"/>
    <property type="match status" value="1"/>
</dbReference>
<dbReference type="Proteomes" id="UP000386466">
    <property type="component" value="Unassembled WGS sequence"/>
</dbReference>
<dbReference type="Gene3D" id="1.20.140.10">
    <property type="entry name" value="Butyryl-CoA Dehydrogenase, subunit A, domain 3"/>
    <property type="match status" value="2"/>
</dbReference>
<dbReference type="FunFam" id="1.10.540.10:FF:000006">
    <property type="entry name" value="Acyl-coenzyme A oxidase"/>
    <property type="match status" value="1"/>
</dbReference>
<dbReference type="PANTHER" id="PTHR10909">
    <property type="entry name" value="ELECTRON TRANSPORT OXIDOREDUCTASE"/>
    <property type="match status" value="1"/>
</dbReference>
<evidence type="ECO:0000256" key="7">
    <source>
        <dbReference type="ARBA" id="ARBA00023002"/>
    </source>
</evidence>
<reference evidence="15 16" key="1">
    <citation type="submission" date="2019-01" db="EMBL/GenBank/DDBJ databases">
        <authorList>
            <person name="Alioto T."/>
            <person name="Alioto T."/>
        </authorList>
    </citation>
    <scope>NUCLEOTIDE SEQUENCE [LARGE SCALE GENOMIC DNA]</scope>
</reference>
<name>A0A485M9T0_LYNPA</name>
<dbReference type="InterPro" id="IPR029320">
    <property type="entry name" value="Acyl-CoA_ox_N"/>
</dbReference>